<dbReference type="GO" id="GO:0034069">
    <property type="term" value="F:aminoglycoside N-acetyltransferase activity"/>
    <property type="evidence" value="ECO:0007669"/>
    <property type="project" value="TreeGrafter"/>
</dbReference>
<dbReference type="STRING" id="545619.SAMN04489860_2120"/>
<evidence type="ECO:0000313" key="6">
    <source>
        <dbReference type="EMBL" id="SDS68707.1"/>
    </source>
</evidence>
<dbReference type="RefSeq" id="WP_083372471.1">
    <property type="nucleotide sequence ID" value="NZ_LT629776.1"/>
</dbReference>
<dbReference type="OrthoDB" id="8399956at2"/>
<dbReference type="AlphaFoldDB" id="A0A1H1U8J7"/>
<dbReference type="eggNOG" id="COG4552">
    <property type="taxonomic scope" value="Bacteria"/>
</dbReference>
<dbReference type="NCBIfam" id="NF002367">
    <property type="entry name" value="PRK01346.1-4"/>
    <property type="match status" value="1"/>
</dbReference>
<evidence type="ECO:0000256" key="3">
    <source>
        <dbReference type="HAMAP-Rule" id="MF_01812"/>
    </source>
</evidence>
<dbReference type="Proteomes" id="UP000185663">
    <property type="component" value="Chromosome I"/>
</dbReference>
<dbReference type="SUPFAM" id="SSF55729">
    <property type="entry name" value="Acyl-CoA N-acyltransferases (Nat)"/>
    <property type="match status" value="1"/>
</dbReference>
<gene>
    <name evidence="6" type="ORF">SAMN04489860_2120</name>
</gene>
<dbReference type="Pfam" id="PF13530">
    <property type="entry name" value="SCP2_2"/>
    <property type="match status" value="1"/>
</dbReference>
<evidence type="ECO:0000259" key="4">
    <source>
        <dbReference type="Pfam" id="PF13530"/>
    </source>
</evidence>
<feature type="domain" description="Eis-like acetyltransferase" evidence="5">
    <location>
        <begin position="204"/>
        <end position="324"/>
    </location>
</feature>
<dbReference type="EMBL" id="LT629776">
    <property type="protein sequence ID" value="SDS68707.1"/>
    <property type="molecule type" value="Genomic_DNA"/>
</dbReference>
<comment type="subunit">
    <text evidence="3">Homohexamer; trimer of dimers.</text>
</comment>
<feature type="binding site" evidence="3">
    <location>
        <begin position="101"/>
        <end position="103"/>
    </location>
    <ligand>
        <name>acetyl-CoA</name>
        <dbReference type="ChEBI" id="CHEBI:57288"/>
    </ligand>
</feature>
<dbReference type="SUPFAM" id="SSF55718">
    <property type="entry name" value="SCP-like"/>
    <property type="match status" value="1"/>
</dbReference>
<feature type="domain" description="Enhanced intracellular survival protein" evidence="4">
    <location>
        <begin position="328"/>
        <end position="426"/>
    </location>
</feature>
<dbReference type="InterPro" id="IPR051554">
    <property type="entry name" value="Acetyltransferase_Eis"/>
</dbReference>
<organism evidence="6 7">
    <name type="scientific">Paraoerskovia marina</name>
    <dbReference type="NCBI Taxonomy" id="545619"/>
    <lineage>
        <taxon>Bacteria</taxon>
        <taxon>Bacillati</taxon>
        <taxon>Actinomycetota</taxon>
        <taxon>Actinomycetes</taxon>
        <taxon>Micrococcales</taxon>
        <taxon>Cellulomonadaceae</taxon>
        <taxon>Paraoerskovia</taxon>
    </lineage>
</organism>
<protein>
    <submittedName>
        <fullName evidence="6">Predicted acetyltransferase</fullName>
    </submittedName>
</protein>
<dbReference type="Gene3D" id="3.30.1050.10">
    <property type="entry name" value="SCP2 sterol-binding domain"/>
    <property type="match status" value="1"/>
</dbReference>
<comment type="similarity">
    <text evidence="3">Belongs to the acetyltransferase Eis family.</text>
</comment>
<feature type="active site" description="Proton donor" evidence="3">
    <location>
        <position position="142"/>
    </location>
</feature>
<dbReference type="InterPro" id="IPR016181">
    <property type="entry name" value="Acyl_CoA_acyltransferase"/>
</dbReference>
<feature type="binding site" evidence="3">
    <location>
        <begin position="109"/>
        <end position="114"/>
    </location>
    <ligand>
        <name>acetyl-CoA</name>
        <dbReference type="ChEBI" id="CHEBI:57288"/>
    </ligand>
</feature>
<reference evidence="6 7" key="1">
    <citation type="submission" date="2016-10" db="EMBL/GenBank/DDBJ databases">
        <authorList>
            <person name="de Groot N.N."/>
        </authorList>
    </citation>
    <scope>NUCLEOTIDE SEQUENCE [LARGE SCALE GENOMIC DNA]</scope>
    <source>
        <strain evidence="6 7">DSM 22126</strain>
    </source>
</reference>
<evidence type="ECO:0000256" key="1">
    <source>
        <dbReference type="ARBA" id="ARBA00022679"/>
    </source>
</evidence>
<dbReference type="PANTHER" id="PTHR37817:SF1">
    <property type="entry name" value="N-ACETYLTRANSFERASE EIS"/>
    <property type="match status" value="1"/>
</dbReference>
<dbReference type="InterPro" id="IPR041380">
    <property type="entry name" value="Acetyltransf_17"/>
</dbReference>
<dbReference type="InterPro" id="IPR025559">
    <property type="entry name" value="Eis_dom"/>
</dbReference>
<dbReference type="Pfam" id="PF17668">
    <property type="entry name" value="Acetyltransf_17"/>
    <property type="match status" value="1"/>
</dbReference>
<keyword evidence="7" id="KW-1185">Reference proteome</keyword>
<proteinExistence type="inferred from homology"/>
<dbReference type="HAMAP" id="MF_01812">
    <property type="entry name" value="Eis"/>
    <property type="match status" value="1"/>
</dbReference>
<dbReference type="PANTHER" id="PTHR37817">
    <property type="entry name" value="N-ACETYLTRANSFERASE EIS"/>
    <property type="match status" value="1"/>
</dbReference>
<keyword evidence="2 3" id="KW-0012">Acyltransferase</keyword>
<comment type="caution">
    <text evidence="3">Lacks conserved residue(s) required for the propagation of feature annotation.</text>
</comment>
<evidence type="ECO:0000313" key="7">
    <source>
        <dbReference type="Proteomes" id="UP000185663"/>
    </source>
</evidence>
<dbReference type="GO" id="GO:0030649">
    <property type="term" value="P:aminoglycoside antibiotic catabolic process"/>
    <property type="evidence" value="ECO:0007669"/>
    <property type="project" value="TreeGrafter"/>
</dbReference>
<evidence type="ECO:0000256" key="2">
    <source>
        <dbReference type="ARBA" id="ARBA00023315"/>
    </source>
</evidence>
<name>A0A1H1U8J7_9CELL</name>
<keyword evidence="1 3" id="KW-0808">Transferase</keyword>
<accession>A0A1H1U8J7</accession>
<dbReference type="InterPro" id="IPR022902">
    <property type="entry name" value="NAcTrfase_Eis"/>
</dbReference>
<evidence type="ECO:0000259" key="5">
    <source>
        <dbReference type="Pfam" id="PF17668"/>
    </source>
</evidence>
<dbReference type="InterPro" id="IPR036527">
    <property type="entry name" value="SCP2_sterol-bd_dom_sf"/>
</dbReference>
<dbReference type="Pfam" id="PF13527">
    <property type="entry name" value="Acetyltransf_9"/>
    <property type="match status" value="1"/>
</dbReference>
<sequence length="429" mass="47025">MNLPANHRLVQLTPERLREVLDLDAWSFPTAASLDQLESVPFPLTWDRTVGIDAELPDESVPPADGAVPRRRELVALHSSYPYGQFPVPGARLAAAGLTWVGVHPGHRRRGLLRAMMEHHFARCRADDEAISVLFAADPGIYARFGYGAAASEVHLLIPRAAPMHAVPDADQHTLRVEHATRAAHGALVADVHRRAGEASGRPGWVGRETPEQEATFWADPEFERGGAEDLRIVVVERDGDPRGYALLRREFAWPGTGPDGTVALREVAAVDIAAAHALWGSLTTMDLMERVRTPRLATDDFVTRLLVNPRKADPHVVDNLWVRLVDVPAALSRRRYATDLDIVLAVTDHHLPQNAGHWRLRARAFGEATCTRTDDPADVGVDVANLGAAYLGSASLATTGAQEHTPNSLARTATAFRWPVEAFCSWLW</sequence>
<dbReference type="CDD" id="cd04301">
    <property type="entry name" value="NAT_SF"/>
    <property type="match status" value="1"/>
</dbReference>
<dbReference type="Gene3D" id="3.40.630.30">
    <property type="match status" value="2"/>
</dbReference>